<protein>
    <recommendedName>
        <fullName evidence="3">ESAT-6-like protein</fullName>
    </recommendedName>
</protein>
<dbReference type="Pfam" id="PF06013">
    <property type="entry name" value="WXG100"/>
    <property type="match status" value="1"/>
</dbReference>
<dbReference type="EMBL" id="BAFE01000027">
    <property type="protein sequence ID" value="GAB47803.1"/>
    <property type="molecule type" value="Genomic_DNA"/>
</dbReference>
<evidence type="ECO:0000313" key="1">
    <source>
        <dbReference type="EMBL" id="GAB47803.1"/>
    </source>
</evidence>
<name>H5UPZ8_9MICO</name>
<reference evidence="1 2" key="1">
    <citation type="submission" date="2012-02" db="EMBL/GenBank/DDBJ databases">
        <title>Whole genome shotgun sequence of Mobilicoccus pelagius NBRC 104925.</title>
        <authorList>
            <person name="Yoshida Y."/>
            <person name="Hosoyama A."/>
            <person name="Tsuchikane K."/>
            <person name="Katsumata H."/>
            <person name="Yamazaki S."/>
            <person name="Fujita N."/>
        </authorList>
    </citation>
    <scope>NUCLEOTIDE SEQUENCE [LARGE SCALE GENOMIC DNA]</scope>
    <source>
        <strain evidence="1 2">NBRC 104925</strain>
    </source>
</reference>
<dbReference type="NCBIfam" id="TIGR03930">
    <property type="entry name" value="WXG100_ESAT6"/>
    <property type="match status" value="1"/>
</dbReference>
<dbReference type="Gene3D" id="1.10.287.1060">
    <property type="entry name" value="ESAT-6-like"/>
    <property type="match status" value="1"/>
</dbReference>
<dbReference type="InterPro" id="IPR036689">
    <property type="entry name" value="ESAT-6-like_sf"/>
</dbReference>
<dbReference type="SUPFAM" id="SSF140453">
    <property type="entry name" value="EsxAB dimer-like"/>
    <property type="match status" value="1"/>
</dbReference>
<dbReference type="InterPro" id="IPR010310">
    <property type="entry name" value="T7SS_ESAT-6-like"/>
</dbReference>
<organism evidence="1 2">
    <name type="scientific">Mobilicoccus pelagius NBRC 104925</name>
    <dbReference type="NCBI Taxonomy" id="1089455"/>
    <lineage>
        <taxon>Bacteria</taxon>
        <taxon>Bacillati</taxon>
        <taxon>Actinomycetota</taxon>
        <taxon>Actinomycetes</taxon>
        <taxon>Micrococcales</taxon>
        <taxon>Dermatophilaceae</taxon>
        <taxon>Mobilicoccus</taxon>
    </lineage>
</organism>
<sequence length="113" mass="12090">MSMSTRYSVSDGAVARHAANLDATHRSMNVALQKFGTSLAGLPAVWKGASFASFREVQAHWQSAGTELNRALDDIRTRVATSAAVYDTGETDQAQALRQVGQSVDWSAGSFRG</sequence>
<evidence type="ECO:0008006" key="3">
    <source>
        <dbReference type="Google" id="ProtNLM"/>
    </source>
</evidence>
<dbReference type="RefSeq" id="WP_009481701.1">
    <property type="nucleotide sequence ID" value="NZ_BAFE01000027.1"/>
</dbReference>
<dbReference type="STRING" id="1089455.MOPEL_029_00840"/>
<gene>
    <name evidence="1" type="ORF">MOPEL_029_00840</name>
</gene>
<dbReference type="Proteomes" id="UP000004367">
    <property type="component" value="Unassembled WGS sequence"/>
</dbReference>
<comment type="caution">
    <text evidence="1">The sequence shown here is derived from an EMBL/GenBank/DDBJ whole genome shotgun (WGS) entry which is preliminary data.</text>
</comment>
<dbReference type="OrthoDB" id="3387628at2"/>
<evidence type="ECO:0000313" key="2">
    <source>
        <dbReference type="Proteomes" id="UP000004367"/>
    </source>
</evidence>
<dbReference type="AlphaFoldDB" id="H5UPZ8"/>
<keyword evidence="2" id="KW-1185">Reference proteome</keyword>
<accession>H5UPZ8</accession>
<proteinExistence type="predicted"/>